<dbReference type="SUPFAM" id="SSF53335">
    <property type="entry name" value="S-adenosyl-L-methionine-dependent methyltransferases"/>
    <property type="match status" value="1"/>
</dbReference>
<name>A0A0K0Y446_9RHOB</name>
<evidence type="ECO:0000313" key="2">
    <source>
        <dbReference type="Proteomes" id="UP000067444"/>
    </source>
</evidence>
<organism evidence="1 2">
    <name type="scientific">Octadecabacter temperatus</name>
    <dbReference type="NCBI Taxonomy" id="1458307"/>
    <lineage>
        <taxon>Bacteria</taxon>
        <taxon>Pseudomonadati</taxon>
        <taxon>Pseudomonadota</taxon>
        <taxon>Alphaproteobacteria</taxon>
        <taxon>Rhodobacterales</taxon>
        <taxon>Roseobacteraceae</taxon>
        <taxon>Octadecabacter</taxon>
    </lineage>
</organism>
<dbReference type="CDD" id="cd02440">
    <property type="entry name" value="AdoMet_MTases"/>
    <property type="match status" value="1"/>
</dbReference>
<protein>
    <submittedName>
        <fullName evidence="1">tRNA (Mo5U34)-methyltransferase</fullName>
    </submittedName>
</protein>
<dbReference type="GO" id="GO:0032259">
    <property type="term" value="P:methylation"/>
    <property type="evidence" value="ECO:0007669"/>
    <property type="project" value="UniProtKB-KW"/>
</dbReference>
<dbReference type="InterPro" id="IPR029063">
    <property type="entry name" value="SAM-dependent_MTases_sf"/>
</dbReference>
<sequence length="235" mass="26776">MGFFDFIADLPHYEDHTSPVPRMNKRYEALIDPFVDEISGAKVLDLASHDGRWCYAFAGAGARSVVGIEGRQEMVDKFGDYPDANLRAKVEMRVGDLYEGMEDAVKNGETYDVIGVFGILYHVMDHFRLFQLARKLQPKLILVDSEFMLRSGPIMLLKTERTSNVLNAIPQFEGQERAIKAVPSFVAMEHIADALGYKTEWVDWDARAKDDRRGVSDYYREKEMRRGTCALRPIA</sequence>
<keyword evidence="2" id="KW-1185">Reference proteome</keyword>
<dbReference type="GO" id="GO:0008168">
    <property type="term" value="F:methyltransferase activity"/>
    <property type="evidence" value="ECO:0007669"/>
    <property type="project" value="UniProtKB-KW"/>
</dbReference>
<dbReference type="Gene3D" id="3.40.50.150">
    <property type="entry name" value="Vaccinia Virus protein VP39"/>
    <property type="match status" value="1"/>
</dbReference>
<dbReference type="EMBL" id="CP012160">
    <property type="protein sequence ID" value="AKS45733.1"/>
    <property type="molecule type" value="Genomic_DNA"/>
</dbReference>
<reference evidence="1 2" key="1">
    <citation type="journal article" date="2015" name="Genome Announc.">
        <title>Closed Genome Sequence of Octadecabacter temperatus SB1, the First Mesophilic Species of the Genus Octadecabacter.</title>
        <authorList>
            <person name="Voget S."/>
            <person name="Billerbeck S."/>
            <person name="Simon M."/>
            <person name="Daniel R."/>
        </authorList>
    </citation>
    <scope>NUCLEOTIDE SEQUENCE [LARGE SCALE GENOMIC DNA]</scope>
    <source>
        <strain evidence="1 2">SB1</strain>
    </source>
</reference>
<evidence type="ECO:0000313" key="1">
    <source>
        <dbReference type="EMBL" id="AKS45733.1"/>
    </source>
</evidence>
<dbReference type="STRING" id="1458307.OSB_11770"/>
<keyword evidence="1" id="KW-0808">Transferase</keyword>
<keyword evidence="1" id="KW-0489">Methyltransferase</keyword>
<dbReference type="KEGG" id="otm:OSB_11770"/>
<dbReference type="Proteomes" id="UP000067444">
    <property type="component" value="Chromosome"/>
</dbReference>
<proteinExistence type="predicted"/>
<dbReference type="OrthoDB" id="3783712at2"/>
<accession>A0A0K0Y446</accession>
<dbReference type="RefSeq" id="WP_049834098.1">
    <property type="nucleotide sequence ID" value="NZ_CP012160.1"/>
</dbReference>
<dbReference type="Pfam" id="PF13489">
    <property type="entry name" value="Methyltransf_23"/>
    <property type="match status" value="1"/>
</dbReference>
<gene>
    <name evidence="1" type="primary">cmoB</name>
    <name evidence="1" type="ORF">OSB_11770</name>
</gene>
<dbReference type="AlphaFoldDB" id="A0A0K0Y446"/>